<proteinExistence type="predicted"/>
<keyword evidence="2" id="KW-1185">Reference proteome</keyword>
<dbReference type="AlphaFoldDB" id="A0A1T4QGX6"/>
<feature type="non-terminal residue" evidence="1">
    <location>
        <position position="1"/>
    </location>
</feature>
<reference evidence="2" key="1">
    <citation type="submission" date="2017-02" db="EMBL/GenBank/DDBJ databases">
        <authorList>
            <person name="Varghese N."/>
            <person name="Submissions S."/>
        </authorList>
    </citation>
    <scope>NUCLEOTIDE SEQUENCE [LARGE SCALE GENOMIC DNA]</scope>
    <source>
        <strain evidence="2">DSM 16521</strain>
    </source>
</reference>
<name>A0A1T4QGX6_9FIRM</name>
<sequence>YGMLILPKEVDYQQQKKPRRAGIKLAIFNGNTYDAVASKNSL</sequence>
<accession>A0A1T4QGX6</accession>
<evidence type="ECO:0000313" key="1">
    <source>
        <dbReference type="EMBL" id="SKA02975.1"/>
    </source>
</evidence>
<organism evidence="1 2">
    <name type="scientific">Carboxydocella sporoproducens DSM 16521</name>
    <dbReference type="NCBI Taxonomy" id="1121270"/>
    <lineage>
        <taxon>Bacteria</taxon>
        <taxon>Bacillati</taxon>
        <taxon>Bacillota</taxon>
        <taxon>Clostridia</taxon>
        <taxon>Eubacteriales</taxon>
        <taxon>Clostridiales Family XVI. Incertae Sedis</taxon>
        <taxon>Carboxydocella</taxon>
    </lineage>
</organism>
<evidence type="ECO:0000313" key="2">
    <source>
        <dbReference type="Proteomes" id="UP000189933"/>
    </source>
</evidence>
<dbReference type="Proteomes" id="UP000189933">
    <property type="component" value="Unassembled WGS sequence"/>
</dbReference>
<gene>
    <name evidence="1" type="ORF">SAMN02745885_01675</name>
</gene>
<dbReference type="EMBL" id="FUXM01000018">
    <property type="protein sequence ID" value="SKA02975.1"/>
    <property type="molecule type" value="Genomic_DNA"/>
</dbReference>
<protein>
    <submittedName>
        <fullName evidence="1">Uncharacterized protein</fullName>
    </submittedName>
</protein>